<evidence type="ECO:0000313" key="9">
    <source>
        <dbReference type="Proteomes" id="UP001596391"/>
    </source>
</evidence>
<dbReference type="EMBL" id="JBHSWI010000001">
    <property type="protein sequence ID" value="MFC6645872.1"/>
    <property type="molecule type" value="Genomic_DNA"/>
</dbReference>
<dbReference type="Pfam" id="PF25967">
    <property type="entry name" value="RND-MFP_C"/>
    <property type="match status" value="1"/>
</dbReference>
<feature type="domain" description="Multidrug resistance protein MdtA-like alpha-helical hairpin" evidence="4">
    <location>
        <begin position="124"/>
        <end position="200"/>
    </location>
</feature>
<accession>A0ABW1Z8Z2</accession>
<dbReference type="RefSeq" id="WP_263369585.1">
    <property type="nucleotide sequence ID" value="NZ_JAGSYD010000001.1"/>
</dbReference>
<evidence type="ECO:0000313" key="8">
    <source>
        <dbReference type="EMBL" id="MFC6645872.1"/>
    </source>
</evidence>
<evidence type="ECO:0000256" key="1">
    <source>
        <dbReference type="ARBA" id="ARBA00004196"/>
    </source>
</evidence>
<dbReference type="Gene3D" id="2.40.30.170">
    <property type="match status" value="1"/>
</dbReference>
<comment type="subcellular location">
    <subcellularLocation>
        <location evidence="1">Cell envelope</location>
    </subcellularLocation>
</comment>
<keyword evidence="9" id="KW-1185">Reference proteome</keyword>
<dbReference type="NCBIfam" id="TIGR01730">
    <property type="entry name" value="RND_mfp"/>
    <property type="match status" value="1"/>
</dbReference>
<evidence type="ECO:0000256" key="2">
    <source>
        <dbReference type="ARBA" id="ARBA00009477"/>
    </source>
</evidence>
<protein>
    <submittedName>
        <fullName evidence="8">Efflux RND transporter periplasmic adaptor subunit</fullName>
    </submittedName>
</protein>
<gene>
    <name evidence="8" type="ORF">ACFQBQ_09830</name>
</gene>
<dbReference type="Proteomes" id="UP001596391">
    <property type="component" value="Unassembled WGS sequence"/>
</dbReference>
<feature type="domain" description="Multidrug resistance protein MdtA-like barrel-sandwich hybrid" evidence="5">
    <location>
        <begin position="78"/>
        <end position="227"/>
    </location>
</feature>
<dbReference type="Gene3D" id="2.40.420.20">
    <property type="match status" value="1"/>
</dbReference>
<dbReference type="Gene3D" id="1.10.287.470">
    <property type="entry name" value="Helix hairpin bin"/>
    <property type="match status" value="1"/>
</dbReference>
<comment type="similarity">
    <text evidence="2">Belongs to the membrane fusion protein (MFP) (TC 8.A.1) family.</text>
</comment>
<dbReference type="Pfam" id="PF25917">
    <property type="entry name" value="BSH_RND"/>
    <property type="match status" value="1"/>
</dbReference>
<evidence type="ECO:0000259" key="7">
    <source>
        <dbReference type="Pfam" id="PF25967"/>
    </source>
</evidence>
<evidence type="ECO:0000259" key="5">
    <source>
        <dbReference type="Pfam" id="PF25917"/>
    </source>
</evidence>
<feature type="domain" description="Multidrug resistance protein MdtA-like beta-barrel" evidence="6">
    <location>
        <begin position="235"/>
        <end position="323"/>
    </location>
</feature>
<dbReference type="SUPFAM" id="SSF111369">
    <property type="entry name" value="HlyD-like secretion proteins"/>
    <property type="match status" value="1"/>
</dbReference>
<dbReference type="InterPro" id="IPR058624">
    <property type="entry name" value="MdtA-like_HH"/>
</dbReference>
<dbReference type="InterPro" id="IPR058626">
    <property type="entry name" value="MdtA-like_b-barrel"/>
</dbReference>
<keyword evidence="3" id="KW-0175">Coiled coil</keyword>
<evidence type="ECO:0000259" key="6">
    <source>
        <dbReference type="Pfam" id="PF25944"/>
    </source>
</evidence>
<comment type="caution">
    <text evidence="8">The sequence shown here is derived from an EMBL/GenBank/DDBJ whole genome shotgun (WGS) entry which is preliminary data.</text>
</comment>
<dbReference type="InterPro" id="IPR058625">
    <property type="entry name" value="MdtA-like_BSH"/>
</dbReference>
<proteinExistence type="inferred from homology"/>
<sequence length="413" mass="43168">MSKQALFSAKRSYSRAVLGTTSAVALLAGATVLLATGCEKKEAAPQFGPLPVSVVTVASGDTPLNNQWVGTLDGMVNATIQPQVTGYLVKQDYREGSAVTKGQVLFEIDPRTFQAAVDQAKGQVAQAQAALVQQQAALKLAQINVTRDTPLAEQKAIAQATLDNEVQTQAQAEANVKAAEAQIASAKATLESAQINLGFTKVRSLISGVAGQAVTQMGNLVSPQTQLTSVSQLDPIKVYFSLSDGEYLALVGRAAKGDADLLKSASNVPLTLTLANGDAYPYKGKIAFVDRQMNQQTGAIRIAAVFPNPKSVLRPGQFGRVSATTDLKRGVITVPQVAVTDLQGIKQVYTVGADNKVHILNVQIGDESGSDFIVNGGLQPGTRVIVDNLQKLKEGAPVSPHAAAPAAASTEAR</sequence>
<dbReference type="Pfam" id="PF25944">
    <property type="entry name" value="Beta-barrel_RND"/>
    <property type="match status" value="1"/>
</dbReference>
<dbReference type="Pfam" id="PF25876">
    <property type="entry name" value="HH_MFP_RND"/>
    <property type="match status" value="1"/>
</dbReference>
<evidence type="ECO:0000259" key="4">
    <source>
        <dbReference type="Pfam" id="PF25876"/>
    </source>
</evidence>
<dbReference type="InterPro" id="IPR058627">
    <property type="entry name" value="MdtA-like_C"/>
</dbReference>
<feature type="coiled-coil region" evidence="3">
    <location>
        <begin position="117"/>
        <end position="196"/>
    </location>
</feature>
<reference evidence="9" key="1">
    <citation type="journal article" date="2019" name="Int. J. Syst. Evol. Microbiol.">
        <title>The Global Catalogue of Microorganisms (GCM) 10K type strain sequencing project: providing services to taxonomists for standard genome sequencing and annotation.</title>
        <authorList>
            <consortium name="The Broad Institute Genomics Platform"/>
            <consortium name="The Broad Institute Genome Sequencing Center for Infectious Disease"/>
            <person name="Wu L."/>
            <person name="Ma J."/>
        </authorList>
    </citation>
    <scope>NUCLEOTIDE SEQUENCE [LARGE SCALE GENOMIC DNA]</scope>
    <source>
        <strain evidence="9">CGMCC 1.16026</strain>
    </source>
</reference>
<name>A0ABW1Z8Z2_9BACT</name>
<organism evidence="8 9">
    <name type="scientific">Granulicella cerasi</name>
    <dbReference type="NCBI Taxonomy" id="741063"/>
    <lineage>
        <taxon>Bacteria</taxon>
        <taxon>Pseudomonadati</taxon>
        <taxon>Acidobacteriota</taxon>
        <taxon>Terriglobia</taxon>
        <taxon>Terriglobales</taxon>
        <taxon>Acidobacteriaceae</taxon>
        <taxon>Granulicella</taxon>
    </lineage>
</organism>
<dbReference type="InterPro" id="IPR006143">
    <property type="entry name" value="RND_pump_MFP"/>
</dbReference>
<dbReference type="PANTHER" id="PTHR30158">
    <property type="entry name" value="ACRA/E-RELATED COMPONENT OF DRUG EFFLUX TRANSPORTER"/>
    <property type="match status" value="1"/>
</dbReference>
<dbReference type="Gene3D" id="2.40.50.100">
    <property type="match status" value="1"/>
</dbReference>
<feature type="domain" description="Multidrug resistance protein MdtA-like C-terminal permuted SH3" evidence="7">
    <location>
        <begin position="331"/>
        <end position="391"/>
    </location>
</feature>
<evidence type="ECO:0000256" key="3">
    <source>
        <dbReference type="SAM" id="Coils"/>
    </source>
</evidence>